<proteinExistence type="predicted"/>
<protein>
    <submittedName>
        <fullName evidence="1">DUF4249 domain-containing protein</fullName>
    </submittedName>
</protein>
<gene>
    <name evidence="1" type="ORF">GWC95_09625</name>
</gene>
<reference evidence="1 2" key="1">
    <citation type="submission" date="2020-01" db="EMBL/GenBank/DDBJ databases">
        <title>Genome analysis.</title>
        <authorList>
            <person name="Wu S."/>
            <person name="Wang G."/>
        </authorList>
    </citation>
    <scope>NUCLEOTIDE SEQUENCE [LARGE SCALE GENOMIC DNA]</scope>
    <source>
        <strain evidence="1 2">SYL130</strain>
    </source>
</reference>
<dbReference type="Pfam" id="PF14054">
    <property type="entry name" value="DUF4249"/>
    <property type="match status" value="1"/>
</dbReference>
<keyword evidence="2" id="KW-1185">Reference proteome</keyword>
<dbReference type="RefSeq" id="WP_161818489.1">
    <property type="nucleotide sequence ID" value="NZ_JAACJS010000012.1"/>
</dbReference>
<evidence type="ECO:0000313" key="2">
    <source>
        <dbReference type="Proteomes" id="UP000753802"/>
    </source>
</evidence>
<accession>A0ABW9ZUY0</accession>
<evidence type="ECO:0000313" key="1">
    <source>
        <dbReference type="EMBL" id="NCI50182.1"/>
    </source>
</evidence>
<name>A0ABW9ZUY0_9BACT</name>
<dbReference type="Proteomes" id="UP000753802">
    <property type="component" value="Unassembled WGS sequence"/>
</dbReference>
<organism evidence="1 2">
    <name type="scientific">Sediminibacterium roseum</name>
    <dbReference type="NCBI Taxonomy" id="1978412"/>
    <lineage>
        <taxon>Bacteria</taxon>
        <taxon>Pseudomonadati</taxon>
        <taxon>Bacteroidota</taxon>
        <taxon>Chitinophagia</taxon>
        <taxon>Chitinophagales</taxon>
        <taxon>Chitinophagaceae</taxon>
        <taxon>Sediminibacterium</taxon>
    </lineage>
</organism>
<dbReference type="InterPro" id="IPR025345">
    <property type="entry name" value="DUF4249"/>
</dbReference>
<dbReference type="EMBL" id="JAACJS010000012">
    <property type="protein sequence ID" value="NCI50182.1"/>
    <property type="molecule type" value="Genomic_DNA"/>
</dbReference>
<dbReference type="PROSITE" id="PS51257">
    <property type="entry name" value="PROKAR_LIPOPROTEIN"/>
    <property type="match status" value="1"/>
</dbReference>
<sequence length="293" mass="32838">MKTWIPFLCLAALFASCEKDVELHTDKQEPKLVVEAQIESTQSPVVVLSNSLDYFSTVDAATLNNTYVHNAKVTITAGTKVYPLTEFAVQLPGGFYFYYYGISVTTSTPLFGEYGKKYDLQIETGGKVYNASTTIPLLAKKIDSLWWKPAPNNSDTSKVVLMARVTDPPGYGNYIRYYTKVGQQDFFPGRNSVYDDQIIDGVTYDIQVDKGYNKNEKPTREEAGYFKRGDTITVRHSNIDKATYDFWRTWEFSYQSVGNPFSTPGKVLGNISNGGLGSFCGYASQYKTLIIPK</sequence>
<comment type="caution">
    <text evidence="1">The sequence shown here is derived from an EMBL/GenBank/DDBJ whole genome shotgun (WGS) entry which is preliminary data.</text>
</comment>